<feature type="transmembrane region" description="Helical" evidence="8">
    <location>
        <begin position="157"/>
        <end position="176"/>
    </location>
</feature>
<dbReference type="PANTHER" id="PTHR30003:SF0">
    <property type="entry name" value="GLYCOLATE PERMEASE GLCA-RELATED"/>
    <property type="match status" value="1"/>
</dbReference>
<evidence type="ECO:0000256" key="5">
    <source>
        <dbReference type="ARBA" id="ARBA00022692"/>
    </source>
</evidence>
<keyword evidence="10" id="KW-1185">Reference proteome</keyword>
<comment type="similarity">
    <text evidence="2 8">Belongs to the lactate permease family.</text>
</comment>
<keyword evidence="3 8" id="KW-0813">Transport</keyword>
<dbReference type="Proteomes" id="UP000195514">
    <property type="component" value="Chromosome I"/>
</dbReference>
<evidence type="ECO:0000313" key="9">
    <source>
        <dbReference type="EMBL" id="SMX53137.1"/>
    </source>
</evidence>
<name>A0A1Y6K2P2_9CHLR</name>
<proteinExistence type="inferred from homology"/>
<feature type="transmembrane region" description="Helical" evidence="8">
    <location>
        <begin position="182"/>
        <end position="202"/>
    </location>
</feature>
<organism evidence="9 10">
    <name type="scientific">Candidatus Brevifilum fermentans</name>
    <dbReference type="NCBI Taxonomy" id="1986204"/>
    <lineage>
        <taxon>Bacteria</taxon>
        <taxon>Bacillati</taxon>
        <taxon>Chloroflexota</taxon>
        <taxon>Anaerolineae</taxon>
        <taxon>Anaerolineales</taxon>
        <taxon>Anaerolineaceae</taxon>
        <taxon>Candidatus Brevifilum</taxon>
    </lineage>
</organism>
<feature type="transmembrane region" description="Helical" evidence="8">
    <location>
        <begin position="214"/>
        <end position="232"/>
    </location>
</feature>
<evidence type="ECO:0000256" key="2">
    <source>
        <dbReference type="ARBA" id="ARBA00010100"/>
    </source>
</evidence>
<keyword evidence="4 8" id="KW-1003">Cell membrane</keyword>
<gene>
    <name evidence="9" type="ORF">CFX1CAM_0071</name>
</gene>
<evidence type="ECO:0000256" key="8">
    <source>
        <dbReference type="RuleBase" id="RU365092"/>
    </source>
</evidence>
<feature type="transmembrane region" description="Helical" evidence="8">
    <location>
        <begin position="65"/>
        <end position="85"/>
    </location>
</feature>
<feature type="transmembrane region" description="Helical" evidence="8">
    <location>
        <begin position="421"/>
        <end position="439"/>
    </location>
</feature>
<accession>A0A1Y6K2P2</accession>
<keyword evidence="5 8" id="KW-0812">Transmembrane</keyword>
<evidence type="ECO:0000256" key="1">
    <source>
        <dbReference type="ARBA" id="ARBA00004651"/>
    </source>
</evidence>
<feature type="transmembrane region" description="Helical" evidence="8">
    <location>
        <begin position="342"/>
        <end position="361"/>
    </location>
</feature>
<feature type="transmembrane region" description="Helical" evidence="8">
    <location>
        <begin position="382"/>
        <end position="401"/>
    </location>
</feature>
<keyword evidence="6 8" id="KW-1133">Transmembrane helix</keyword>
<dbReference type="GO" id="GO:0005886">
    <property type="term" value="C:plasma membrane"/>
    <property type="evidence" value="ECO:0007669"/>
    <property type="project" value="UniProtKB-SubCell"/>
</dbReference>
<dbReference type="KEGG" id="abat:CFX1CAM_0071"/>
<reference evidence="10" key="1">
    <citation type="submission" date="2017-05" db="EMBL/GenBank/DDBJ databases">
        <authorList>
            <person name="Kirkegaard R."/>
            <person name="Mcilroy J S."/>
        </authorList>
    </citation>
    <scope>NUCLEOTIDE SEQUENCE [LARGE SCALE GENOMIC DNA]</scope>
</reference>
<feature type="transmembrane region" description="Helical" evidence="8">
    <location>
        <begin position="238"/>
        <end position="257"/>
    </location>
</feature>
<dbReference type="InterPro" id="IPR003804">
    <property type="entry name" value="Lactate_perm"/>
</dbReference>
<evidence type="ECO:0000256" key="4">
    <source>
        <dbReference type="ARBA" id="ARBA00022475"/>
    </source>
</evidence>
<feature type="transmembrane region" description="Helical" evidence="8">
    <location>
        <begin position="285"/>
        <end position="305"/>
    </location>
</feature>
<dbReference type="GO" id="GO:0015129">
    <property type="term" value="F:lactate transmembrane transporter activity"/>
    <property type="evidence" value="ECO:0007669"/>
    <property type="project" value="UniProtKB-UniRule"/>
</dbReference>
<dbReference type="EMBL" id="LT859958">
    <property type="protein sequence ID" value="SMX53137.1"/>
    <property type="molecule type" value="Genomic_DNA"/>
</dbReference>
<dbReference type="RefSeq" id="WP_087861096.1">
    <property type="nucleotide sequence ID" value="NZ_LT859958.1"/>
</dbReference>
<feature type="transmembrane region" description="Helical" evidence="8">
    <location>
        <begin position="504"/>
        <end position="525"/>
    </location>
</feature>
<evidence type="ECO:0000313" key="10">
    <source>
        <dbReference type="Proteomes" id="UP000195514"/>
    </source>
</evidence>
<dbReference type="Pfam" id="PF02652">
    <property type="entry name" value="Lactate_perm"/>
    <property type="match status" value="1"/>
</dbReference>
<feature type="transmembrane region" description="Helical" evidence="8">
    <location>
        <begin position="128"/>
        <end position="145"/>
    </location>
</feature>
<comment type="function">
    <text evidence="8">Uptake of L-lactate across the membrane. Can also transport D-lactate and glycolate.</text>
</comment>
<protein>
    <recommendedName>
        <fullName evidence="8">L-lactate permease</fullName>
    </recommendedName>
</protein>
<feature type="transmembrane region" description="Helical" evidence="8">
    <location>
        <begin position="6"/>
        <end position="27"/>
    </location>
</feature>
<comment type="subcellular location">
    <subcellularLocation>
        <location evidence="1 8">Cell membrane</location>
        <topology evidence="1 8">Multi-pass membrane protein</topology>
    </subcellularLocation>
</comment>
<dbReference type="AlphaFoldDB" id="A0A1Y6K2P2"/>
<keyword evidence="7 8" id="KW-0472">Membrane</keyword>
<sequence>MTLSLSFFNWILALSPVLVVLIMMLGFRAGGAWAGGVGWLAAVLVAVLFFGAGFELLAVAHVKAILLSLDVFYIIWMALLLFHVANEAGAIRMIGRVLPQLTEDRVMQSLLIGWLMVTFIQGTGGFGVPVAVCAPILVAIGFTPLQAVAMTSLGDTWAVTFGSLGASFKALIAVSGLTADELAHFTAILLGVVSFPSGMLVAVIGNGWKSAKRALLPVAGLSAVMVIAQYLLATNGLWTLGTTGAGLAGLGVGLLLLRLPAYRNRNKQHSEPVPAEDNPDEGKSLWLVLISYLLLVLLAFGVNLFQPANAFLSQIKLSLDFPEVSTAFGWTTPAGPGQVINVFGHPGAILFYTSIISYIIYRSVGYLEPGSLKRIFNKVTKAGVNSSLGILAMVGLATIMLHSGMTHLLAEGLSTSIGRDFYPLVAPVIGALGAFITGSNTNSNVLFGALQQRSAELLRLSVPLILAAQTAGGSVGSVLAPAKVIVGCSTVGLTGEEGGVMSKIIGYGLIPLAILALAAWIIHLLG</sequence>
<feature type="transmembrane region" description="Helical" evidence="8">
    <location>
        <begin position="460"/>
        <end position="484"/>
    </location>
</feature>
<evidence type="ECO:0000256" key="7">
    <source>
        <dbReference type="ARBA" id="ARBA00023136"/>
    </source>
</evidence>
<dbReference type="GO" id="GO:0015295">
    <property type="term" value="F:solute:proton symporter activity"/>
    <property type="evidence" value="ECO:0007669"/>
    <property type="project" value="TreeGrafter"/>
</dbReference>
<dbReference type="PANTHER" id="PTHR30003">
    <property type="entry name" value="L-LACTATE PERMEASE"/>
    <property type="match status" value="1"/>
</dbReference>
<feature type="transmembrane region" description="Helical" evidence="8">
    <location>
        <begin position="39"/>
        <end position="59"/>
    </location>
</feature>
<evidence type="ECO:0000256" key="3">
    <source>
        <dbReference type="ARBA" id="ARBA00022448"/>
    </source>
</evidence>
<evidence type="ECO:0000256" key="6">
    <source>
        <dbReference type="ARBA" id="ARBA00022989"/>
    </source>
</evidence>